<evidence type="ECO:0000313" key="2">
    <source>
        <dbReference type="Proteomes" id="UP001419268"/>
    </source>
</evidence>
<organism evidence="1 2">
    <name type="scientific">Stephania cephalantha</name>
    <dbReference type="NCBI Taxonomy" id="152367"/>
    <lineage>
        <taxon>Eukaryota</taxon>
        <taxon>Viridiplantae</taxon>
        <taxon>Streptophyta</taxon>
        <taxon>Embryophyta</taxon>
        <taxon>Tracheophyta</taxon>
        <taxon>Spermatophyta</taxon>
        <taxon>Magnoliopsida</taxon>
        <taxon>Ranunculales</taxon>
        <taxon>Menispermaceae</taxon>
        <taxon>Menispermoideae</taxon>
        <taxon>Cissampelideae</taxon>
        <taxon>Stephania</taxon>
    </lineage>
</organism>
<comment type="caution">
    <text evidence="1">The sequence shown here is derived from an EMBL/GenBank/DDBJ whole genome shotgun (WGS) entry which is preliminary data.</text>
</comment>
<name>A0AAP0JFI3_9MAGN</name>
<dbReference type="InterPro" id="IPR027417">
    <property type="entry name" value="P-loop_NTPase"/>
</dbReference>
<evidence type="ECO:0000313" key="1">
    <source>
        <dbReference type="EMBL" id="KAK9132635.1"/>
    </source>
</evidence>
<sequence length="231" mass="26192">MQLKMEFAFSEVPKDEYSSSDDEFVVEKEEDGALLLYGDDNVDPIFFEDSENFDEVLKVDGDGRDFVEDDLVFKKTTFVIEVVFYSKSPQVLEEVNDLRVTDIDITERETELKRVLGQLASEVRRTIESGEDDILAGWNDLRLGNAREGNGGYKFSLIGRRARTSCAFFFVRRLGTGKTSTILAVARKLYGRRFHNMITELNASDDRGINVVRAADPGLREHAELLVWGGE</sequence>
<dbReference type="AlphaFoldDB" id="A0AAP0JFI3"/>
<accession>A0AAP0JFI3</accession>
<gene>
    <name evidence="1" type="ORF">Scep_012163</name>
</gene>
<proteinExistence type="predicted"/>
<protein>
    <submittedName>
        <fullName evidence="1">Uncharacterized protein</fullName>
    </submittedName>
</protein>
<reference evidence="1 2" key="1">
    <citation type="submission" date="2024-01" db="EMBL/GenBank/DDBJ databases">
        <title>Genome assemblies of Stephania.</title>
        <authorList>
            <person name="Yang L."/>
        </authorList>
    </citation>
    <scope>NUCLEOTIDE SEQUENCE [LARGE SCALE GENOMIC DNA]</scope>
    <source>
        <strain evidence="1">JXDWG</strain>
        <tissue evidence="1">Leaf</tissue>
    </source>
</reference>
<keyword evidence="2" id="KW-1185">Reference proteome</keyword>
<dbReference type="Gene3D" id="3.40.50.300">
    <property type="entry name" value="P-loop containing nucleotide triphosphate hydrolases"/>
    <property type="match status" value="1"/>
</dbReference>
<dbReference type="Proteomes" id="UP001419268">
    <property type="component" value="Unassembled WGS sequence"/>
</dbReference>
<dbReference type="EMBL" id="JBBNAG010000005">
    <property type="protein sequence ID" value="KAK9132635.1"/>
    <property type="molecule type" value="Genomic_DNA"/>
</dbReference>